<evidence type="ECO:0000256" key="1">
    <source>
        <dbReference type="SAM" id="MobiDB-lite"/>
    </source>
</evidence>
<proteinExistence type="predicted"/>
<keyword evidence="3" id="KW-1185">Reference proteome</keyword>
<feature type="compositionally biased region" description="Low complexity" evidence="1">
    <location>
        <begin position="506"/>
        <end position="525"/>
    </location>
</feature>
<feature type="compositionally biased region" description="Polar residues" evidence="1">
    <location>
        <begin position="12"/>
        <end position="28"/>
    </location>
</feature>
<feature type="region of interest" description="Disordered" evidence="1">
    <location>
        <begin position="1"/>
        <end position="201"/>
    </location>
</feature>
<dbReference type="Proteomes" id="UP000313359">
    <property type="component" value="Unassembled WGS sequence"/>
</dbReference>
<dbReference type="AlphaFoldDB" id="A0A5C2SAJ4"/>
<feature type="compositionally biased region" description="Acidic residues" evidence="1">
    <location>
        <begin position="103"/>
        <end position="113"/>
    </location>
</feature>
<evidence type="ECO:0000313" key="3">
    <source>
        <dbReference type="Proteomes" id="UP000313359"/>
    </source>
</evidence>
<feature type="compositionally biased region" description="Basic and acidic residues" evidence="1">
    <location>
        <begin position="1"/>
        <end position="11"/>
    </location>
</feature>
<name>A0A5C2SAJ4_9APHY</name>
<organism evidence="2 3">
    <name type="scientific">Lentinus tigrinus ALCF2SS1-6</name>
    <dbReference type="NCBI Taxonomy" id="1328759"/>
    <lineage>
        <taxon>Eukaryota</taxon>
        <taxon>Fungi</taxon>
        <taxon>Dikarya</taxon>
        <taxon>Basidiomycota</taxon>
        <taxon>Agaricomycotina</taxon>
        <taxon>Agaricomycetes</taxon>
        <taxon>Polyporales</taxon>
        <taxon>Polyporaceae</taxon>
        <taxon>Lentinus</taxon>
    </lineage>
</organism>
<feature type="compositionally biased region" description="Polar residues" evidence="1">
    <location>
        <begin position="118"/>
        <end position="134"/>
    </location>
</feature>
<dbReference type="EMBL" id="ML122267">
    <property type="protein sequence ID" value="RPD60164.1"/>
    <property type="molecule type" value="Genomic_DNA"/>
</dbReference>
<protein>
    <submittedName>
        <fullName evidence="2">Uncharacterized protein</fullName>
    </submittedName>
</protein>
<dbReference type="STRING" id="1328759.A0A5C2SAJ4"/>
<feature type="compositionally biased region" description="Basic and acidic residues" evidence="1">
    <location>
        <begin position="183"/>
        <end position="198"/>
    </location>
</feature>
<feature type="region of interest" description="Disordered" evidence="1">
    <location>
        <begin position="355"/>
        <end position="572"/>
    </location>
</feature>
<sequence>MLSESPVHDSQRSPSSPHSPWQNGSPSSFKGKKPMHPHPPAGHPQDPQPVAGHSEDGSDLALKRSLLSRMSPAKQPLSARIRSPENVEHTSSLADRIAPVASEEGEITPDEGEASLVASGNLQGTPQARSTPNTAGVRIKTEETIPVIPPPANVGPTARRKRGSRSTIDVFGNPTNSTELPDSEERRSPTRPPKRENTLHGSDTILINDTGQASVNHPLIDAGSSSSVTLVHGSPDRDFPIASKLPALSPSDSFESISSRGIPTTPVATAAPPRVASSILSAPSATSLHPEPYPFPTAVLDQCRNLMIPLIDRNAKLRKPGVDEALVKQRALALLSDDKCAEIIRLAREVRKQMQGGLKRNREESGEPPEPPTKVPRVVSETDAVDATFTGEDREPARKSTPLVPRAADDTVMTVDSESHAPGVLPDPSTAETSVLPEQHAAVQSPPSPRAAISSDTDANPSMDPHPDVLSTDTSTDVEMRQPSAGVSALPPATRTARSRTPSVHAPGPAGEASSSSTTSTTPPESETRLISRTPPPRKASPAIAEVATQPEAAVLPTSTDTSRHDHVTPNINASPEHERVAQLSENIDGHDSMNHRSQAPIQEQPSAPSLVPGLWAAVVGRPSPGIEKIEFYVDDGTANAARCWAQRQESFSLDDRHVAVHLLCLPQVAVTPVVDNLGPDATPAEIVAALWDMKPSWPSQGSLVVQVGPLSQKDPSHPIGRAWLPHDLQSDLGHLDITSCIGPGMNVINLIQLQGMSDYFFAVHATEPSQAQRETVSAETLAWSHLSKWTPQSPRPPMPYQRTLIA</sequence>
<reference evidence="2" key="1">
    <citation type="journal article" date="2018" name="Genome Biol. Evol.">
        <title>Genomics and development of Lentinus tigrinus, a white-rot wood-decaying mushroom with dimorphic fruiting bodies.</title>
        <authorList>
            <person name="Wu B."/>
            <person name="Xu Z."/>
            <person name="Knudson A."/>
            <person name="Carlson A."/>
            <person name="Chen N."/>
            <person name="Kovaka S."/>
            <person name="LaButti K."/>
            <person name="Lipzen A."/>
            <person name="Pennachio C."/>
            <person name="Riley R."/>
            <person name="Schakwitz W."/>
            <person name="Umezawa K."/>
            <person name="Ohm R.A."/>
            <person name="Grigoriev I.V."/>
            <person name="Nagy L.G."/>
            <person name="Gibbons J."/>
            <person name="Hibbett D."/>
        </authorList>
    </citation>
    <scope>NUCLEOTIDE SEQUENCE [LARGE SCALE GENOMIC DNA]</scope>
    <source>
        <strain evidence="2">ALCF2SS1-6</strain>
    </source>
</reference>
<evidence type="ECO:0000313" key="2">
    <source>
        <dbReference type="EMBL" id="RPD60164.1"/>
    </source>
</evidence>
<dbReference type="OrthoDB" id="432299at2759"/>
<accession>A0A5C2SAJ4</accession>
<gene>
    <name evidence="2" type="ORF">L227DRAFT_108638</name>
</gene>